<feature type="transmembrane region" description="Helical" evidence="1">
    <location>
        <begin position="12"/>
        <end position="37"/>
    </location>
</feature>
<comment type="caution">
    <text evidence="2">The sequence shown here is derived from an EMBL/GenBank/DDBJ whole genome shotgun (WGS) entry which is preliminary data.</text>
</comment>
<feature type="transmembrane region" description="Helical" evidence="1">
    <location>
        <begin position="43"/>
        <end position="66"/>
    </location>
</feature>
<dbReference type="AlphaFoldDB" id="A0A1F6D434"/>
<organism evidence="2 3">
    <name type="scientific">Handelsmanbacteria sp. (strain RIFCSPLOWO2_12_FULL_64_10)</name>
    <dbReference type="NCBI Taxonomy" id="1817868"/>
    <lineage>
        <taxon>Bacteria</taxon>
        <taxon>Candidatus Handelsmaniibacteriota</taxon>
    </lineage>
</organism>
<evidence type="ECO:0000313" key="3">
    <source>
        <dbReference type="Proteomes" id="UP000178606"/>
    </source>
</evidence>
<accession>A0A1F6D434</accession>
<reference evidence="2 3" key="1">
    <citation type="journal article" date="2016" name="Nat. Commun.">
        <title>Thousands of microbial genomes shed light on interconnected biogeochemical processes in an aquifer system.</title>
        <authorList>
            <person name="Anantharaman K."/>
            <person name="Brown C.T."/>
            <person name="Hug L.A."/>
            <person name="Sharon I."/>
            <person name="Castelle C.J."/>
            <person name="Probst A.J."/>
            <person name="Thomas B.C."/>
            <person name="Singh A."/>
            <person name="Wilkins M.J."/>
            <person name="Karaoz U."/>
            <person name="Brodie E.L."/>
            <person name="Williams K.H."/>
            <person name="Hubbard S.S."/>
            <person name="Banfield J.F."/>
        </authorList>
    </citation>
    <scope>NUCLEOTIDE SEQUENCE [LARGE SCALE GENOMIC DNA]</scope>
    <source>
        <strain evidence="3">RIFCSPLOWO2_12_FULL_64_10</strain>
    </source>
</reference>
<protein>
    <submittedName>
        <fullName evidence="2">Uncharacterized protein</fullName>
    </submittedName>
</protein>
<evidence type="ECO:0000256" key="1">
    <source>
        <dbReference type="SAM" id="Phobius"/>
    </source>
</evidence>
<evidence type="ECO:0000313" key="2">
    <source>
        <dbReference type="EMBL" id="OGG56081.1"/>
    </source>
</evidence>
<dbReference type="EMBL" id="MFKF01000048">
    <property type="protein sequence ID" value="OGG56081.1"/>
    <property type="molecule type" value="Genomic_DNA"/>
</dbReference>
<name>A0A1F6D434_HANXR</name>
<dbReference type="Proteomes" id="UP000178606">
    <property type="component" value="Unassembled WGS sequence"/>
</dbReference>
<keyword evidence="1" id="KW-1133">Transmembrane helix</keyword>
<keyword evidence="1" id="KW-0472">Membrane</keyword>
<gene>
    <name evidence="2" type="ORF">A3F84_01325</name>
</gene>
<proteinExistence type="predicted"/>
<keyword evidence="1" id="KW-0812">Transmembrane</keyword>
<sequence length="76" mass="8450">MRFPLLTRQAVLCGLSYGVVVYLFMYAVVLLLSAYHLKFFGQTATAILIGVLIHLFCVGLPIALCARRWLTSGDDE</sequence>